<gene>
    <name evidence="1" type="ORF">PF327_10215</name>
</gene>
<proteinExistence type="predicted"/>
<dbReference type="Proteomes" id="UP001169066">
    <property type="component" value="Unassembled WGS sequence"/>
</dbReference>
<name>A0ABT7QU03_9BACT</name>
<keyword evidence="2" id="KW-1185">Reference proteome</keyword>
<accession>A0ABT7QU03</accession>
<reference evidence="1" key="1">
    <citation type="submission" date="2023-01" db="EMBL/GenBank/DDBJ databases">
        <title>Sulfurovum sp. XTW-4 genome assembly.</title>
        <authorList>
            <person name="Wang J."/>
        </authorList>
    </citation>
    <scope>NUCLEOTIDE SEQUENCE</scope>
    <source>
        <strain evidence="1">XTW-4</strain>
    </source>
</reference>
<dbReference type="EMBL" id="JAQIBC010000010">
    <property type="protein sequence ID" value="MDM5264567.1"/>
    <property type="molecule type" value="Genomic_DNA"/>
</dbReference>
<protein>
    <submittedName>
        <fullName evidence="1">Uncharacterized protein</fullName>
    </submittedName>
</protein>
<comment type="caution">
    <text evidence="1">The sequence shown here is derived from an EMBL/GenBank/DDBJ whole genome shotgun (WGS) entry which is preliminary data.</text>
</comment>
<organism evidence="1 2">
    <name type="scientific">Sulfurovum xiamenensis</name>
    <dbReference type="NCBI Taxonomy" id="3019066"/>
    <lineage>
        <taxon>Bacteria</taxon>
        <taxon>Pseudomonadati</taxon>
        <taxon>Campylobacterota</taxon>
        <taxon>Epsilonproteobacteria</taxon>
        <taxon>Campylobacterales</taxon>
        <taxon>Sulfurovaceae</taxon>
        <taxon>Sulfurovum</taxon>
    </lineage>
</organism>
<evidence type="ECO:0000313" key="2">
    <source>
        <dbReference type="Proteomes" id="UP001169066"/>
    </source>
</evidence>
<sequence length="282" mass="32619">MEHEYNIYIDYGEEINSRKFFESVSSFVISIDNLNNALAHWFGSDIETEIFITKIEGGSIKVWMRDTLKKLPDDKIRDYTKNPMAMLGDFLVVAKYKIIEHTNKTPESFNEKVVEIIENEIKKLPELEAYGYQPNKIETLKAVGNLSRSAKMLPKPPVFQTGTNELPVSSDYEFNIEEIEDIIKQTQTTRQTFIIKKPDMIGDSKWSIIFGKSIDVSIRDQEFKDKIKNRELSISHGDMLDAELIIETYLDNHMKVVETNYTIDKVYDIIPPNTNLQGDLFT</sequence>
<evidence type="ECO:0000313" key="1">
    <source>
        <dbReference type="EMBL" id="MDM5264567.1"/>
    </source>
</evidence>
<dbReference type="RefSeq" id="WP_289402470.1">
    <property type="nucleotide sequence ID" value="NZ_JAQIBC010000010.1"/>
</dbReference>